<dbReference type="AlphaFoldDB" id="A0A814YX88"/>
<reference evidence="1" key="1">
    <citation type="submission" date="2021-02" db="EMBL/GenBank/DDBJ databases">
        <authorList>
            <person name="Nowell W R."/>
        </authorList>
    </citation>
    <scope>NUCLEOTIDE SEQUENCE</scope>
</reference>
<dbReference type="Proteomes" id="UP000663829">
    <property type="component" value="Unassembled WGS sequence"/>
</dbReference>
<accession>A0A814YX88</accession>
<organism evidence="1 3">
    <name type="scientific">Didymodactylos carnosus</name>
    <dbReference type="NCBI Taxonomy" id="1234261"/>
    <lineage>
        <taxon>Eukaryota</taxon>
        <taxon>Metazoa</taxon>
        <taxon>Spiralia</taxon>
        <taxon>Gnathifera</taxon>
        <taxon>Rotifera</taxon>
        <taxon>Eurotatoria</taxon>
        <taxon>Bdelloidea</taxon>
        <taxon>Philodinida</taxon>
        <taxon>Philodinidae</taxon>
        <taxon>Didymodactylos</taxon>
    </lineage>
</organism>
<dbReference type="Proteomes" id="UP000681722">
    <property type="component" value="Unassembled WGS sequence"/>
</dbReference>
<comment type="caution">
    <text evidence="1">The sequence shown here is derived from an EMBL/GenBank/DDBJ whole genome shotgun (WGS) entry which is preliminary data.</text>
</comment>
<evidence type="ECO:0000313" key="3">
    <source>
        <dbReference type="Proteomes" id="UP000663829"/>
    </source>
</evidence>
<sequence length="74" mass="8707">MKLRLWLRTLRAKTLLFPVHHKHKKDNDLLTLQIADDVEQLEQTILDSYNTAIRLIVDLHMSTALKQNGIFQLE</sequence>
<name>A0A814YX88_9BILA</name>
<gene>
    <name evidence="1" type="ORF">GPM918_LOCUS25470</name>
    <name evidence="2" type="ORF">SRO942_LOCUS25477</name>
</gene>
<evidence type="ECO:0000313" key="2">
    <source>
        <dbReference type="EMBL" id="CAF3999419.1"/>
    </source>
</evidence>
<keyword evidence="3" id="KW-1185">Reference proteome</keyword>
<evidence type="ECO:0000313" key="1">
    <source>
        <dbReference type="EMBL" id="CAF1237044.1"/>
    </source>
</evidence>
<protein>
    <submittedName>
        <fullName evidence="1">Uncharacterized protein</fullName>
    </submittedName>
</protein>
<proteinExistence type="predicted"/>
<dbReference type="EMBL" id="CAJNOQ010009897">
    <property type="protein sequence ID" value="CAF1237044.1"/>
    <property type="molecule type" value="Genomic_DNA"/>
</dbReference>
<dbReference type="EMBL" id="CAJOBC010009903">
    <property type="protein sequence ID" value="CAF3999419.1"/>
    <property type="molecule type" value="Genomic_DNA"/>
</dbReference>